<comment type="subcellular location">
    <subcellularLocation>
        <location evidence="1">Cell membrane</location>
        <topology evidence="1">Multi-pass membrane protein</topology>
    </subcellularLocation>
    <subcellularLocation>
        <location evidence="9">Membrane</location>
        <topology evidence="9">Multi-pass membrane protein</topology>
    </subcellularLocation>
</comment>
<dbReference type="GO" id="GO:0032977">
    <property type="term" value="F:membrane insertase activity"/>
    <property type="evidence" value="ECO:0007669"/>
    <property type="project" value="InterPro"/>
</dbReference>
<evidence type="ECO:0000256" key="10">
    <source>
        <dbReference type="SAM" id="Phobius"/>
    </source>
</evidence>
<feature type="signal peptide" evidence="11">
    <location>
        <begin position="1"/>
        <end position="27"/>
    </location>
</feature>
<comment type="caution">
    <text evidence="13">The sequence shown here is derived from an EMBL/GenBank/DDBJ whole genome shotgun (WGS) entry which is preliminary data.</text>
</comment>
<keyword evidence="8" id="KW-0143">Chaperone</keyword>
<evidence type="ECO:0000256" key="8">
    <source>
        <dbReference type="ARBA" id="ARBA00023186"/>
    </source>
</evidence>
<keyword evidence="4 9" id="KW-0812">Transmembrane</keyword>
<dbReference type="Proteomes" id="UP001139263">
    <property type="component" value="Unassembled WGS sequence"/>
</dbReference>
<dbReference type="CDD" id="cd20070">
    <property type="entry name" value="5TM_YidC_Alb3"/>
    <property type="match status" value="1"/>
</dbReference>
<evidence type="ECO:0000256" key="6">
    <source>
        <dbReference type="ARBA" id="ARBA00022989"/>
    </source>
</evidence>
<feature type="transmembrane region" description="Helical" evidence="10">
    <location>
        <begin position="64"/>
        <end position="84"/>
    </location>
</feature>
<dbReference type="GO" id="GO:0015031">
    <property type="term" value="P:protein transport"/>
    <property type="evidence" value="ECO:0007669"/>
    <property type="project" value="UniProtKB-KW"/>
</dbReference>
<organism evidence="13 14">
    <name type="scientific">Sulfoacidibacillus ferrooxidans</name>
    <dbReference type="NCBI Taxonomy" id="2005001"/>
    <lineage>
        <taxon>Bacteria</taxon>
        <taxon>Bacillati</taxon>
        <taxon>Bacillota</taxon>
        <taxon>Bacilli</taxon>
        <taxon>Bacillales</taxon>
        <taxon>Alicyclobacillaceae</taxon>
        <taxon>Sulfoacidibacillus</taxon>
    </lineage>
</organism>
<keyword evidence="6 10" id="KW-1133">Transmembrane helix</keyword>
<dbReference type="PRINTS" id="PR00701">
    <property type="entry name" value="60KDINNERMP"/>
</dbReference>
<keyword evidence="14" id="KW-1185">Reference proteome</keyword>
<name>A0A9X2AEN1_9BACL</name>
<evidence type="ECO:0000256" key="7">
    <source>
        <dbReference type="ARBA" id="ARBA00023136"/>
    </source>
</evidence>
<sequence>MRARSSRIATVFLSVMFLLASSSVAFAATAKTAKAVAAGPNIWDQAVNAFADLINIVAHYVGDYGIALIIVTIFIRLLTMPLMLKSLQNSKKMQALKPRLDELKKKFGNDTRKIQEETMALYKSEGVNPLSGCMPMIVQFVVLTLLYRAIYTDTAMLHAKFLGLMPLGQPDHTYILPVLAGVTSYFQQKVTMVQMDPTQQKIMQIVFPLMIFFFALRVFAALSLYWVFSNLFTIGQMYFVRVKTSTQEVGKK</sequence>
<keyword evidence="11" id="KW-0732">Signal</keyword>
<dbReference type="AlphaFoldDB" id="A0A9X2AEN1"/>
<dbReference type="InterPro" id="IPR047196">
    <property type="entry name" value="YidC_ALB_C"/>
</dbReference>
<dbReference type="PANTHER" id="PTHR12428:SF65">
    <property type="entry name" value="CYTOCHROME C OXIDASE ASSEMBLY PROTEIN COX18, MITOCHONDRIAL"/>
    <property type="match status" value="1"/>
</dbReference>
<feature type="domain" description="Membrane insertase YidC/Oxa/ALB C-terminal" evidence="12">
    <location>
        <begin position="64"/>
        <end position="241"/>
    </location>
</feature>
<feature type="transmembrane region" description="Helical" evidence="10">
    <location>
        <begin position="205"/>
        <end position="228"/>
    </location>
</feature>
<dbReference type="NCBIfam" id="TIGR03592">
    <property type="entry name" value="yidC_oxa1_cterm"/>
    <property type="match status" value="1"/>
</dbReference>
<dbReference type="PRINTS" id="PR01900">
    <property type="entry name" value="YIDCPROTEIN"/>
</dbReference>
<dbReference type="RefSeq" id="WP_241713353.1">
    <property type="nucleotide sequence ID" value="NZ_JALBUF010000004.1"/>
</dbReference>
<dbReference type="PANTHER" id="PTHR12428">
    <property type="entry name" value="OXA1"/>
    <property type="match status" value="1"/>
</dbReference>
<evidence type="ECO:0000256" key="9">
    <source>
        <dbReference type="RuleBase" id="RU003945"/>
    </source>
</evidence>
<evidence type="ECO:0000256" key="5">
    <source>
        <dbReference type="ARBA" id="ARBA00022927"/>
    </source>
</evidence>
<evidence type="ECO:0000313" key="13">
    <source>
        <dbReference type="EMBL" id="MCI0183281.1"/>
    </source>
</evidence>
<evidence type="ECO:0000259" key="12">
    <source>
        <dbReference type="Pfam" id="PF02096"/>
    </source>
</evidence>
<keyword evidence="2" id="KW-0813">Transport</keyword>
<dbReference type="InterPro" id="IPR028055">
    <property type="entry name" value="YidC/Oxa/ALB_C"/>
</dbReference>
<proteinExistence type="inferred from homology"/>
<keyword evidence="3" id="KW-1003">Cell membrane</keyword>
<evidence type="ECO:0000256" key="11">
    <source>
        <dbReference type="SAM" id="SignalP"/>
    </source>
</evidence>
<comment type="similarity">
    <text evidence="9">Belongs to the OXA1/ALB3/YidC family.</text>
</comment>
<dbReference type="InterPro" id="IPR001708">
    <property type="entry name" value="YidC/ALB3/OXA1/COX18"/>
</dbReference>
<evidence type="ECO:0000256" key="4">
    <source>
        <dbReference type="ARBA" id="ARBA00022692"/>
    </source>
</evidence>
<accession>A0A9X2AEN1</accession>
<evidence type="ECO:0000313" key="14">
    <source>
        <dbReference type="Proteomes" id="UP001139263"/>
    </source>
</evidence>
<dbReference type="GO" id="GO:0005886">
    <property type="term" value="C:plasma membrane"/>
    <property type="evidence" value="ECO:0007669"/>
    <property type="project" value="UniProtKB-SubCell"/>
</dbReference>
<keyword evidence="7 10" id="KW-0472">Membrane</keyword>
<feature type="chain" id="PRO_5041000847" evidence="11">
    <location>
        <begin position="28"/>
        <end position="252"/>
    </location>
</feature>
<evidence type="ECO:0000256" key="1">
    <source>
        <dbReference type="ARBA" id="ARBA00004651"/>
    </source>
</evidence>
<gene>
    <name evidence="13" type="primary">yidC2</name>
    <name evidence="13" type="ORF">MM817_01554</name>
</gene>
<dbReference type="EMBL" id="JALBUF010000004">
    <property type="protein sequence ID" value="MCI0183281.1"/>
    <property type="molecule type" value="Genomic_DNA"/>
</dbReference>
<keyword evidence="5" id="KW-0653">Protein transport</keyword>
<evidence type="ECO:0000256" key="2">
    <source>
        <dbReference type="ARBA" id="ARBA00022448"/>
    </source>
</evidence>
<dbReference type="Pfam" id="PF02096">
    <property type="entry name" value="60KD_IMP"/>
    <property type="match status" value="1"/>
</dbReference>
<reference evidence="13" key="1">
    <citation type="submission" date="2022-03" db="EMBL/GenBank/DDBJ databases">
        <title>Draft Genome Sequence of Firmicute Strain S0AB, a Heterotrophic Iron/Sulfur-Oxidizing Extreme Acidophile.</title>
        <authorList>
            <person name="Vergara E."/>
            <person name="Pakostova E."/>
            <person name="Johnson D.B."/>
            <person name="Holmes D.S."/>
        </authorList>
    </citation>
    <scope>NUCLEOTIDE SEQUENCE</scope>
    <source>
        <strain evidence="13">S0AB</strain>
    </source>
</reference>
<dbReference type="GO" id="GO:0051205">
    <property type="term" value="P:protein insertion into membrane"/>
    <property type="evidence" value="ECO:0007669"/>
    <property type="project" value="TreeGrafter"/>
</dbReference>
<evidence type="ECO:0000256" key="3">
    <source>
        <dbReference type="ARBA" id="ARBA00022475"/>
    </source>
</evidence>
<protein>
    <submittedName>
        <fullName evidence="13">Membrane protein insertase YidC 2</fullName>
    </submittedName>
</protein>